<proteinExistence type="predicted"/>
<gene>
    <name evidence="1" type="ORF">AGLY_012677</name>
</gene>
<dbReference type="Proteomes" id="UP000475862">
    <property type="component" value="Unassembled WGS sequence"/>
</dbReference>
<accession>A0A6G0T8B2</accession>
<comment type="caution">
    <text evidence="1">The sequence shown here is derived from an EMBL/GenBank/DDBJ whole genome shotgun (WGS) entry which is preliminary data.</text>
</comment>
<reference evidence="1 2" key="1">
    <citation type="submission" date="2019-08" db="EMBL/GenBank/DDBJ databases">
        <title>The genome of the soybean aphid Biotype 1, its phylome, world population structure and adaptation to the North American continent.</title>
        <authorList>
            <person name="Giordano R."/>
            <person name="Donthu R.K."/>
            <person name="Hernandez A.G."/>
            <person name="Wright C.L."/>
            <person name="Zimin A.V."/>
        </authorList>
    </citation>
    <scope>NUCLEOTIDE SEQUENCE [LARGE SCALE GENOMIC DNA]</scope>
    <source>
        <tissue evidence="1">Whole aphids</tissue>
    </source>
</reference>
<evidence type="ECO:0000313" key="2">
    <source>
        <dbReference type="Proteomes" id="UP000475862"/>
    </source>
</evidence>
<dbReference type="AlphaFoldDB" id="A0A6G0T8B2"/>
<keyword evidence="2" id="KW-1185">Reference proteome</keyword>
<evidence type="ECO:0000313" key="1">
    <source>
        <dbReference type="EMBL" id="KAE9527853.1"/>
    </source>
</evidence>
<organism evidence="1 2">
    <name type="scientific">Aphis glycines</name>
    <name type="common">Soybean aphid</name>
    <dbReference type="NCBI Taxonomy" id="307491"/>
    <lineage>
        <taxon>Eukaryota</taxon>
        <taxon>Metazoa</taxon>
        <taxon>Ecdysozoa</taxon>
        <taxon>Arthropoda</taxon>
        <taxon>Hexapoda</taxon>
        <taxon>Insecta</taxon>
        <taxon>Pterygota</taxon>
        <taxon>Neoptera</taxon>
        <taxon>Paraneoptera</taxon>
        <taxon>Hemiptera</taxon>
        <taxon>Sternorrhyncha</taxon>
        <taxon>Aphidomorpha</taxon>
        <taxon>Aphidoidea</taxon>
        <taxon>Aphididae</taxon>
        <taxon>Aphidini</taxon>
        <taxon>Aphis</taxon>
        <taxon>Aphis</taxon>
    </lineage>
</organism>
<dbReference type="EMBL" id="VYZN01000050">
    <property type="protein sequence ID" value="KAE9527853.1"/>
    <property type="molecule type" value="Genomic_DNA"/>
</dbReference>
<name>A0A6G0T8B2_APHGL</name>
<sequence>MMCNMSGGCGGDDFTLSIEDADAFSVYFFKKKNSNKFLKGTYNFGDAADCYHLLHRITYFTYLCKYHDVRYHILNVDNISAIMHIMFFLDSKRSDKYIDLKIFSNFYELNKIRENLQVEKFNTNLIYTINYMNISCSNLVHRYLKFKSILNSMTRHLFKYLVSTEGFFTQVPNSAH</sequence>
<protein>
    <submittedName>
        <fullName evidence="1">Uncharacterized protein</fullName>
    </submittedName>
</protein>